<dbReference type="Gene3D" id="3.30.70.270">
    <property type="match status" value="2"/>
</dbReference>
<evidence type="ECO:0000313" key="9">
    <source>
        <dbReference type="EMBL" id="OWZ06631.1"/>
    </source>
</evidence>
<feature type="non-terminal residue" evidence="9">
    <location>
        <position position="674"/>
    </location>
</feature>
<proteinExistence type="predicted"/>
<dbReference type="InterPro" id="IPR041577">
    <property type="entry name" value="RT_RNaseH_2"/>
</dbReference>
<dbReference type="InterPro" id="IPR021109">
    <property type="entry name" value="Peptidase_aspartic_dom_sf"/>
</dbReference>
<dbReference type="SUPFAM" id="SSF50630">
    <property type="entry name" value="Acid proteases"/>
    <property type="match status" value="1"/>
</dbReference>
<dbReference type="EMBL" id="NBNE01003880">
    <property type="protein sequence ID" value="OWZ06631.1"/>
    <property type="molecule type" value="Genomic_DNA"/>
</dbReference>
<dbReference type="CDD" id="cd00303">
    <property type="entry name" value="retropepsin_like"/>
    <property type="match status" value="1"/>
</dbReference>
<keyword evidence="4" id="KW-0540">Nuclease</keyword>
<dbReference type="OrthoDB" id="119159at2759"/>
<evidence type="ECO:0000256" key="5">
    <source>
        <dbReference type="ARBA" id="ARBA00022759"/>
    </source>
</evidence>
<dbReference type="FunFam" id="3.10.10.10:FF:000007">
    <property type="entry name" value="Retrovirus-related Pol polyprotein from transposon 17.6-like Protein"/>
    <property type="match status" value="1"/>
</dbReference>
<comment type="caution">
    <text evidence="9">The sequence shown here is derived from an EMBL/GenBank/DDBJ whole genome shotgun (WGS) entry which is preliminary data.</text>
</comment>
<gene>
    <name evidence="9" type="ORF">PHMEG_00021088</name>
</gene>
<feature type="domain" description="Reverse transcriptase" evidence="8">
    <location>
        <begin position="372"/>
        <end position="551"/>
    </location>
</feature>
<evidence type="ECO:0000313" key="10">
    <source>
        <dbReference type="Proteomes" id="UP000198211"/>
    </source>
</evidence>
<dbReference type="SUPFAM" id="SSF56672">
    <property type="entry name" value="DNA/RNA polymerases"/>
    <property type="match status" value="1"/>
</dbReference>
<evidence type="ECO:0000256" key="6">
    <source>
        <dbReference type="ARBA" id="ARBA00022801"/>
    </source>
</evidence>
<sequence length="674" mass="75077">MNSCRVNESTVYVDLGFALLLNKMPWLVTMIESYLKVNASSVVLVALSGGFIDCCPSEVLVDSGAIASLLHERVLRWVGRADEPLRTYRGSLDSVSGHSIQVRGMIDLPVTLGSVEKTLPFVVVNHLHVDAILGTDTLRAFKAVIDLEEQALILKGSAEVVPLGDSHVEECYGSDIATTVKLAPGRQALVKWILMLIVSIADGDDSLRVARTLCTVLEGQLVVEICNTSTEELVITKDSQIAVAAVVPETAFQGQQGEPGKLTTGTYVISAARLAVEGDDVGQKQKAMDEHPSDEMKLEFHDTDMDEKQCELFATMLREFNDLFVETSKRPGRRDLLKFKIDMGTHAPIKSQSYRVSKVEGDVMEAELGQYLDFGLIKLSVSPWASPVLMIRKPDGGVRFCIDYRKLNAVTIKDIYPMHLIDDILDVLGKAKLFSTMDIASGYWNVPMDPESIEKTAFTSKFGLYEWLVMPFGLCNAVPAFERLMENVLVDLKWRTCLVYLDDCVVFSDDFPTHLVQVRQVLERFRVAGFKLKMKKCHWGRNQVAFLGHIATPSGILPNPEKVKAVMNVARPHDLHPGSCVPWFDQLLSTLYSWGFATIAAPLERLKEKGTVFRWNEDCEVAFYQLQRSLVRPPILAYPEFSTRFKLYVDSSHLAVGACLMQEVDGRDRAVAFA</sequence>
<protein>
    <recommendedName>
        <fullName evidence="8">Reverse transcriptase domain-containing protein</fullName>
    </recommendedName>
</protein>
<dbReference type="PANTHER" id="PTHR24559">
    <property type="entry name" value="TRANSPOSON TY3-I GAG-POL POLYPROTEIN"/>
    <property type="match status" value="1"/>
</dbReference>
<evidence type="ECO:0000256" key="1">
    <source>
        <dbReference type="ARBA" id="ARBA00022670"/>
    </source>
</evidence>
<keyword evidence="10" id="KW-1185">Reference proteome</keyword>
<dbReference type="Gene3D" id="2.40.70.10">
    <property type="entry name" value="Acid Proteases"/>
    <property type="match status" value="1"/>
</dbReference>
<evidence type="ECO:0000256" key="3">
    <source>
        <dbReference type="ARBA" id="ARBA00022695"/>
    </source>
</evidence>
<dbReference type="GO" id="GO:0006508">
    <property type="term" value="P:proteolysis"/>
    <property type="evidence" value="ECO:0007669"/>
    <property type="project" value="UniProtKB-KW"/>
</dbReference>
<dbReference type="PANTHER" id="PTHR24559:SF444">
    <property type="entry name" value="REVERSE TRANSCRIPTASE DOMAIN-CONTAINING PROTEIN"/>
    <property type="match status" value="1"/>
</dbReference>
<evidence type="ECO:0000256" key="7">
    <source>
        <dbReference type="ARBA" id="ARBA00022918"/>
    </source>
</evidence>
<reference evidence="10" key="1">
    <citation type="submission" date="2017-03" db="EMBL/GenBank/DDBJ databases">
        <title>Phytopthora megakarya and P. palmivora, two closely related causual agents of cacao black pod achieved similar genome size and gene model numbers by different mechanisms.</title>
        <authorList>
            <person name="Ali S."/>
            <person name="Shao J."/>
            <person name="Larry D.J."/>
            <person name="Kronmiller B."/>
            <person name="Shen D."/>
            <person name="Strem M.D."/>
            <person name="Melnick R.L."/>
            <person name="Guiltinan M.J."/>
            <person name="Tyler B.M."/>
            <person name="Meinhardt L.W."/>
            <person name="Bailey B.A."/>
        </authorList>
    </citation>
    <scope>NUCLEOTIDE SEQUENCE [LARGE SCALE GENOMIC DNA]</scope>
    <source>
        <strain evidence="10">zdho120</strain>
    </source>
</reference>
<organism evidence="9 10">
    <name type="scientific">Phytophthora megakarya</name>
    <dbReference type="NCBI Taxonomy" id="4795"/>
    <lineage>
        <taxon>Eukaryota</taxon>
        <taxon>Sar</taxon>
        <taxon>Stramenopiles</taxon>
        <taxon>Oomycota</taxon>
        <taxon>Peronosporomycetes</taxon>
        <taxon>Peronosporales</taxon>
        <taxon>Peronosporaceae</taxon>
        <taxon>Phytophthora</taxon>
    </lineage>
</organism>
<keyword evidence="1" id="KW-0645">Protease</keyword>
<evidence type="ECO:0000259" key="8">
    <source>
        <dbReference type="PROSITE" id="PS50878"/>
    </source>
</evidence>
<keyword evidence="6" id="KW-0378">Hydrolase</keyword>
<dbReference type="InterPro" id="IPR053134">
    <property type="entry name" value="RNA-dir_DNA_polymerase"/>
</dbReference>
<dbReference type="InterPro" id="IPR000477">
    <property type="entry name" value="RT_dom"/>
</dbReference>
<keyword evidence="3" id="KW-0548">Nucleotidyltransferase</keyword>
<dbReference type="GO" id="GO:0008233">
    <property type="term" value="F:peptidase activity"/>
    <property type="evidence" value="ECO:0007669"/>
    <property type="project" value="UniProtKB-KW"/>
</dbReference>
<dbReference type="Pfam" id="PF00078">
    <property type="entry name" value="RVT_1"/>
    <property type="match status" value="1"/>
</dbReference>
<dbReference type="Pfam" id="PF17919">
    <property type="entry name" value="RT_RNaseH_2"/>
    <property type="match status" value="1"/>
</dbReference>
<keyword evidence="2" id="KW-0808">Transferase</keyword>
<keyword evidence="7" id="KW-0695">RNA-directed DNA polymerase</keyword>
<accession>A0A225VM48</accession>
<dbReference type="InterPro" id="IPR043128">
    <property type="entry name" value="Rev_trsase/Diguanyl_cyclase"/>
</dbReference>
<dbReference type="AlphaFoldDB" id="A0A225VM48"/>
<dbReference type="Proteomes" id="UP000198211">
    <property type="component" value="Unassembled WGS sequence"/>
</dbReference>
<dbReference type="InterPro" id="IPR043502">
    <property type="entry name" value="DNA/RNA_pol_sf"/>
</dbReference>
<evidence type="ECO:0000256" key="4">
    <source>
        <dbReference type="ARBA" id="ARBA00022722"/>
    </source>
</evidence>
<evidence type="ECO:0000256" key="2">
    <source>
        <dbReference type="ARBA" id="ARBA00022679"/>
    </source>
</evidence>
<keyword evidence="5" id="KW-0255">Endonuclease</keyword>
<dbReference type="PROSITE" id="PS50878">
    <property type="entry name" value="RT_POL"/>
    <property type="match status" value="1"/>
</dbReference>
<dbReference type="GO" id="GO:0004519">
    <property type="term" value="F:endonuclease activity"/>
    <property type="evidence" value="ECO:0007669"/>
    <property type="project" value="UniProtKB-KW"/>
</dbReference>
<dbReference type="GO" id="GO:0003964">
    <property type="term" value="F:RNA-directed DNA polymerase activity"/>
    <property type="evidence" value="ECO:0007669"/>
    <property type="project" value="UniProtKB-KW"/>
</dbReference>
<dbReference type="CDD" id="cd01647">
    <property type="entry name" value="RT_LTR"/>
    <property type="match status" value="1"/>
</dbReference>
<dbReference type="Gene3D" id="3.10.10.10">
    <property type="entry name" value="HIV Type 1 Reverse Transcriptase, subunit A, domain 1"/>
    <property type="match status" value="1"/>
</dbReference>
<name>A0A225VM48_9STRA</name>